<evidence type="ECO:0000259" key="2">
    <source>
        <dbReference type="SMART" id="SM00460"/>
    </source>
</evidence>
<accession>A0A3D9I0I8</accession>
<dbReference type="InterPro" id="IPR002931">
    <property type="entry name" value="Transglutaminase-like"/>
</dbReference>
<feature type="chain" id="PRO_5017582437" evidence="1">
    <location>
        <begin position="25"/>
        <end position="271"/>
    </location>
</feature>
<dbReference type="RefSeq" id="WP_116065228.1">
    <property type="nucleotide sequence ID" value="NZ_QRDZ01000044.1"/>
</dbReference>
<dbReference type="OrthoDB" id="9787782at2"/>
<dbReference type="EMBL" id="QRDZ01000044">
    <property type="protein sequence ID" value="RED55161.1"/>
    <property type="molecule type" value="Genomic_DNA"/>
</dbReference>
<dbReference type="AlphaFoldDB" id="A0A3D9I0I8"/>
<dbReference type="PANTHER" id="PTHR33490">
    <property type="entry name" value="BLR5614 PROTEIN-RELATED"/>
    <property type="match status" value="1"/>
</dbReference>
<evidence type="ECO:0000313" key="4">
    <source>
        <dbReference type="Proteomes" id="UP000256977"/>
    </source>
</evidence>
<reference evidence="3 4" key="1">
    <citation type="submission" date="2018-07" db="EMBL/GenBank/DDBJ databases">
        <title>Genomic Encyclopedia of Type Strains, Phase III (KMG-III): the genomes of soil and plant-associated and newly described type strains.</title>
        <authorList>
            <person name="Whitman W."/>
        </authorList>
    </citation>
    <scope>NUCLEOTIDE SEQUENCE [LARGE SCALE GENOMIC DNA]</scope>
    <source>
        <strain evidence="3 4">CECT 7287</strain>
    </source>
</reference>
<evidence type="ECO:0000313" key="3">
    <source>
        <dbReference type="EMBL" id="RED55161.1"/>
    </source>
</evidence>
<dbReference type="SUPFAM" id="SSF54001">
    <property type="entry name" value="Cysteine proteinases"/>
    <property type="match status" value="1"/>
</dbReference>
<dbReference type="InterPro" id="IPR038765">
    <property type="entry name" value="Papain-like_cys_pep_sf"/>
</dbReference>
<dbReference type="Pfam" id="PF01841">
    <property type="entry name" value="Transglut_core"/>
    <property type="match status" value="1"/>
</dbReference>
<dbReference type="SMART" id="SM00460">
    <property type="entry name" value="TGc"/>
    <property type="match status" value="1"/>
</dbReference>
<evidence type="ECO:0000256" key="1">
    <source>
        <dbReference type="SAM" id="SignalP"/>
    </source>
</evidence>
<proteinExistence type="predicted"/>
<name>A0A3D9I0I8_9BACL</name>
<organism evidence="3 4">
    <name type="scientific">Cohnella phaseoli</name>
    <dbReference type="NCBI Taxonomy" id="456490"/>
    <lineage>
        <taxon>Bacteria</taxon>
        <taxon>Bacillati</taxon>
        <taxon>Bacillota</taxon>
        <taxon>Bacilli</taxon>
        <taxon>Bacillales</taxon>
        <taxon>Paenibacillaceae</taxon>
        <taxon>Cohnella</taxon>
    </lineage>
</organism>
<gene>
    <name evidence="3" type="ORF">DFP98_1443</name>
</gene>
<comment type="caution">
    <text evidence="3">The sequence shown here is derived from an EMBL/GenBank/DDBJ whole genome shotgun (WGS) entry which is preliminary data.</text>
</comment>
<dbReference type="Proteomes" id="UP000256977">
    <property type="component" value="Unassembled WGS sequence"/>
</dbReference>
<protein>
    <submittedName>
        <fullName evidence="3">Transglutaminase superfamily protein</fullName>
    </submittedName>
</protein>
<dbReference type="Gene3D" id="3.10.620.30">
    <property type="match status" value="1"/>
</dbReference>
<keyword evidence="1" id="KW-0732">Signal</keyword>
<sequence length="271" mass="29997">MIKFTRVLLAAFVLFATIPAIAFADTQANKVTLDTIQLERGTIGIRLANKTSVDMKAKISKGSASYTYTLSTTTNDQTVWLPLQLGNGQYEITVLEHVVDKKYRVSLTDKVDVTVKNEPDVFLNSTQTVAWKEADKALAKVKELTKKAATDEQKAKAIYEYIIQNVSYDKDLARKVAADYIPDIDGTLTSGKAICYGYATLYAAMLRSVGIPTKLAMGKTNLVDEYHAWNEVYLNGKWVVVDTTVDAVLSKGANKITFNKKASDYAAVKYY</sequence>
<keyword evidence="4" id="KW-1185">Reference proteome</keyword>
<feature type="signal peptide" evidence="1">
    <location>
        <begin position="1"/>
        <end position="24"/>
    </location>
</feature>
<feature type="domain" description="Transglutaminase-like" evidence="2">
    <location>
        <begin position="187"/>
        <end position="245"/>
    </location>
</feature>